<evidence type="ECO:0000313" key="1">
    <source>
        <dbReference type="EMBL" id="EGF93123.1"/>
    </source>
</evidence>
<dbReference type="SUPFAM" id="SSF48452">
    <property type="entry name" value="TPR-like"/>
    <property type="match status" value="1"/>
</dbReference>
<evidence type="ECO:0000313" key="2">
    <source>
        <dbReference type="Proteomes" id="UP000006512"/>
    </source>
</evidence>
<dbReference type="HOGENOM" id="CLU_504033_0_0_5"/>
<dbReference type="Proteomes" id="UP000006512">
    <property type="component" value="Unassembled WGS sequence"/>
</dbReference>
<dbReference type="EMBL" id="GL883077">
    <property type="protein sequence ID" value="EGF93123.1"/>
    <property type="molecule type" value="Genomic_DNA"/>
</dbReference>
<reference evidence="2" key="1">
    <citation type="submission" date="2011-03" db="EMBL/GenBank/DDBJ databases">
        <title>Draft genome sequence of Brevundimonas diminuta.</title>
        <authorList>
            <person name="Brown P.J.B."/>
            <person name="Buechlein A."/>
            <person name="Hemmerich C."/>
            <person name="Brun Y.V."/>
        </authorList>
    </citation>
    <scope>NUCLEOTIDE SEQUENCE [LARGE SCALE GENOMIC DNA]</scope>
    <source>
        <strain evidence="2">C19</strain>
    </source>
</reference>
<dbReference type="STRING" id="715226.ABI_15630"/>
<dbReference type="AlphaFoldDB" id="F4QJE0"/>
<dbReference type="eggNOG" id="COG0463">
    <property type="taxonomic scope" value="Bacteria"/>
</dbReference>
<organism evidence="1 2">
    <name type="scientific">Asticcacaulis biprosthecium C19</name>
    <dbReference type="NCBI Taxonomy" id="715226"/>
    <lineage>
        <taxon>Bacteria</taxon>
        <taxon>Pseudomonadati</taxon>
        <taxon>Pseudomonadota</taxon>
        <taxon>Alphaproteobacteria</taxon>
        <taxon>Caulobacterales</taxon>
        <taxon>Caulobacteraceae</taxon>
        <taxon>Asticcacaulis</taxon>
    </lineage>
</organism>
<protein>
    <submittedName>
        <fullName evidence="1">Uncharacterized protein</fullName>
    </submittedName>
</protein>
<accession>F4QJE0</accession>
<sequence>MLPIGCHYGYRAPWPPQSQCQHSCRRRPQHPGLWIFLAIYTGDCIRMAWSTPKKITQEFENFRNLRKTDDYSATLQALNEAKASYPDGKPIVEFFAEAVDYLIKFGSIDEAEILAVDGTSLWPNSTLLIIRLGRVYALQRKESAISVLRELLRVSPLPEGLSLEAALIEAYRVDRVAAIQLVSDLSALYPKSLSLAKINATYCNWKRDYRGAVDHLKHALFTTKDPKKRDSLIAKIEAISSKAGLPFDFELHTAGLRSDDSFTVAALTMVYNEKFNLPIWLGHYGRQVGIHNCIILDHGSDDGSTDDLGGANRVRLPRGRLFDERARMRLINNFANDLLQYYDAVVYSDCDEMLVADPGLYTNLVDYAHKLKRPVAYAIGLNIRHDPTSEPPLTNEQPILRQRTRVQFVTPMCKPLLLRKPISWGGGFHACEHPPEFDDLYLFHLRMADMDQALKRMAITRNIQFARDGAGAHQRRPDDDVITGTYMNVQNMGVIEKWDFTKHLAKHMDGMKQSTTGRYKSETPARSGMIRVPERFREVF</sequence>
<proteinExistence type="predicted"/>
<dbReference type="Pfam" id="PF13704">
    <property type="entry name" value="Glyco_tranf_2_4"/>
    <property type="match status" value="1"/>
</dbReference>
<name>F4QJE0_9CAUL</name>
<gene>
    <name evidence="1" type="ORF">ABI_15630</name>
</gene>
<keyword evidence="2" id="KW-1185">Reference proteome</keyword>
<dbReference type="InterPro" id="IPR011990">
    <property type="entry name" value="TPR-like_helical_dom_sf"/>
</dbReference>